<dbReference type="EMBL" id="BEXT01000001">
    <property type="protein sequence ID" value="GBC62909.1"/>
    <property type="molecule type" value="Genomic_DNA"/>
</dbReference>
<name>A0A401G109_9BACT</name>
<sequence length="70" mass="7951">MTFQWLQGVKYHPYAYSREGANMLSAVLHTAVAIDRSVFIMRAFSAMEAEAARRHQTDMKSSEQITGEQV</sequence>
<dbReference type="Proteomes" id="UP000288096">
    <property type="component" value="Unassembled WGS sequence"/>
</dbReference>
<evidence type="ECO:0000313" key="1">
    <source>
        <dbReference type="EMBL" id="GBC62909.1"/>
    </source>
</evidence>
<accession>A0A401G109</accession>
<dbReference type="RefSeq" id="WP_124330041.1">
    <property type="nucleotide sequence ID" value="NZ_BEXT01000001.1"/>
</dbReference>
<proteinExistence type="predicted"/>
<dbReference type="AlphaFoldDB" id="A0A401G109"/>
<protein>
    <submittedName>
        <fullName evidence="1">Uncharacterized protein</fullName>
    </submittedName>
</protein>
<organism evidence="1 2">
    <name type="scientific">Desulfonema ishimotonii</name>
    <dbReference type="NCBI Taxonomy" id="45657"/>
    <lineage>
        <taxon>Bacteria</taxon>
        <taxon>Pseudomonadati</taxon>
        <taxon>Thermodesulfobacteriota</taxon>
        <taxon>Desulfobacteria</taxon>
        <taxon>Desulfobacterales</taxon>
        <taxon>Desulfococcaceae</taxon>
        <taxon>Desulfonema</taxon>
    </lineage>
</organism>
<comment type="caution">
    <text evidence="1">The sequence shown here is derived from an EMBL/GenBank/DDBJ whole genome shotgun (WGS) entry which is preliminary data.</text>
</comment>
<evidence type="ECO:0000313" key="2">
    <source>
        <dbReference type="Proteomes" id="UP000288096"/>
    </source>
</evidence>
<reference evidence="2" key="1">
    <citation type="submission" date="2017-11" db="EMBL/GenBank/DDBJ databases">
        <authorList>
            <person name="Watanabe M."/>
            <person name="Kojima H."/>
        </authorList>
    </citation>
    <scope>NUCLEOTIDE SEQUENCE [LARGE SCALE GENOMIC DNA]</scope>
    <source>
        <strain evidence="2">Tokyo 01</strain>
    </source>
</reference>
<reference evidence="2" key="2">
    <citation type="submission" date="2019-01" db="EMBL/GenBank/DDBJ databases">
        <title>Genome sequence of Desulfonema ishimotonii strain Tokyo 01.</title>
        <authorList>
            <person name="Fukui M."/>
        </authorList>
    </citation>
    <scope>NUCLEOTIDE SEQUENCE [LARGE SCALE GENOMIC DNA]</scope>
    <source>
        <strain evidence="2">Tokyo 01</strain>
    </source>
</reference>
<gene>
    <name evidence="1" type="ORF">DENIS_3893</name>
</gene>
<keyword evidence="2" id="KW-1185">Reference proteome</keyword>